<comment type="caution">
    <text evidence="4">The sequence shown here is derived from an EMBL/GenBank/DDBJ whole genome shotgun (WGS) entry which is preliminary data.</text>
</comment>
<reference evidence="4" key="2">
    <citation type="submission" date="2021-09" db="EMBL/GenBank/DDBJ databases">
        <authorList>
            <person name="Gilroy R."/>
        </authorList>
    </citation>
    <scope>NUCLEOTIDE SEQUENCE</scope>
    <source>
        <strain evidence="4">7886</strain>
    </source>
</reference>
<evidence type="ECO:0000313" key="5">
    <source>
        <dbReference type="Proteomes" id="UP000747013"/>
    </source>
</evidence>
<dbReference type="InterPro" id="IPR010982">
    <property type="entry name" value="Lambda_DNA-bd_dom_sf"/>
</dbReference>
<name>A0A921LCD6_9LACO</name>
<feature type="non-terminal residue" evidence="4">
    <location>
        <position position="94"/>
    </location>
</feature>
<evidence type="ECO:0000313" key="4">
    <source>
        <dbReference type="EMBL" id="HJF87991.1"/>
    </source>
</evidence>
<proteinExistence type="predicted"/>
<reference evidence="4" key="1">
    <citation type="journal article" date="2021" name="PeerJ">
        <title>Extensive microbial diversity within the chicken gut microbiome revealed by metagenomics and culture.</title>
        <authorList>
            <person name="Gilroy R."/>
            <person name="Ravi A."/>
            <person name="Getino M."/>
            <person name="Pursley I."/>
            <person name="Horton D.L."/>
            <person name="Alikhan N.F."/>
            <person name="Baker D."/>
            <person name="Gharbi K."/>
            <person name="Hall N."/>
            <person name="Watson M."/>
            <person name="Adriaenssens E.M."/>
            <person name="Foster-Nyarko E."/>
            <person name="Jarju S."/>
            <person name="Secka A."/>
            <person name="Antonio M."/>
            <person name="Oren A."/>
            <person name="Chaudhuri R.R."/>
            <person name="La Ragione R."/>
            <person name="Hildebrand F."/>
            <person name="Pallen M.J."/>
        </authorList>
    </citation>
    <scope>NUCLEOTIDE SEQUENCE</scope>
    <source>
        <strain evidence="4">7886</strain>
    </source>
</reference>
<keyword evidence="2" id="KW-0812">Transmembrane</keyword>
<dbReference type="PANTHER" id="PTHR46558:SF13">
    <property type="entry name" value="HTH-TYPE TRANSCRIPTIONAL REGULATOR IMMR"/>
    <property type="match status" value="1"/>
</dbReference>
<dbReference type="SUPFAM" id="SSF47413">
    <property type="entry name" value="lambda repressor-like DNA-binding domains"/>
    <property type="match status" value="1"/>
</dbReference>
<dbReference type="Pfam" id="PF01381">
    <property type="entry name" value="HTH_3"/>
    <property type="match status" value="1"/>
</dbReference>
<organism evidence="4 5">
    <name type="scientific">Companilactobacillus farciminis</name>
    <dbReference type="NCBI Taxonomy" id="1612"/>
    <lineage>
        <taxon>Bacteria</taxon>
        <taxon>Bacillati</taxon>
        <taxon>Bacillota</taxon>
        <taxon>Bacilli</taxon>
        <taxon>Lactobacillales</taxon>
        <taxon>Lactobacillaceae</taxon>
        <taxon>Companilactobacillus</taxon>
    </lineage>
</organism>
<dbReference type="AlphaFoldDB" id="A0A921LCD6"/>
<evidence type="ECO:0000259" key="3">
    <source>
        <dbReference type="PROSITE" id="PS50943"/>
    </source>
</evidence>
<evidence type="ECO:0000256" key="2">
    <source>
        <dbReference type="SAM" id="Phobius"/>
    </source>
</evidence>
<dbReference type="PANTHER" id="PTHR46558">
    <property type="entry name" value="TRACRIPTIONAL REGULATORY PROTEIN-RELATED-RELATED"/>
    <property type="match status" value="1"/>
</dbReference>
<dbReference type="PROSITE" id="PS50943">
    <property type="entry name" value="HTH_CROC1"/>
    <property type="match status" value="1"/>
</dbReference>
<dbReference type="GO" id="GO:0003677">
    <property type="term" value="F:DNA binding"/>
    <property type="evidence" value="ECO:0007669"/>
    <property type="project" value="UniProtKB-KW"/>
</dbReference>
<dbReference type="Gene3D" id="1.10.260.40">
    <property type="entry name" value="lambda repressor-like DNA-binding domains"/>
    <property type="match status" value="1"/>
</dbReference>
<gene>
    <name evidence="4" type="ORF">K8V88_11195</name>
</gene>
<evidence type="ECO:0000256" key="1">
    <source>
        <dbReference type="ARBA" id="ARBA00023125"/>
    </source>
</evidence>
<accession>A0A921LCD6</accession>
<feature type="transmembrane region" description="Helical" evidence="2">
    <location>
        <begin position="76"/>
        <end position="93"/>
    </location>
</feature>
<dbReference type="EMBL" id="DYWC01000262">
    <property type="protein sequence ID" value="HJF87991.1"/>
    <property type="molecule type" value="Genomic_DNA"/>
</dbReference>
<feature type="domain" description="HTH cro/C1-type" evidence="3">
    <location>
        <begin position="7"/>
        <end position="61"/>
    </location>
</feature>
<keyword evidence="1" id="KW-0238">DNA-binding</keyword>
<keyword evidence="2" id="KW-1133">Transmembrane helix</keyword>
<protein>
    <submittedName>
        <fullName evidence="4">Helix-turn-helix domain-containing protein</fullName>
    </submittedName>
</protein>
<sequence>MKIGEKIRQLRKENNLTQQQLADKLFVTPQAVSKWENNLVIPTTDKISDLAQIFQVDIQYFFDDKNVQTDNKKWQLLWLNAIYYFVTLVAIYTF</sequence>
<dbReference type="InterPro" id="IPR001387">
    <property type="entry name" value="Cro/C1-type_HTH"/>
</dbReference>
<keyword evidence="2" id="KW-0472">Membrane</keyword>
<dbReference type="CDD" id="cd00093">
    <property type="entry name" value="HTH_XRE"/>
    <property type="match status" value="1"/>
</dbReference>
<dbReference type="Proteomes" id="UP000747013">
    <property type="component" value="Unassembled WGS sequence"/>
</dbReference>
<dbReference type="SMART" id="SM00530">
    <property type="entry name" value="HTH_XRE"/>
    <property type="match status" value="1"/>
</dbReference>